<dbReference type="RefSeq" id="WP_069634797.1">
    <property type="nucleotide sequence ID" value="NZ_JXKZ01000015.1"/>
</dbReference>
<evidence type="ECO:0000313" key="2">
    <source>
        <dbReference type="EMBL" id="OEG16343.1"/>
    </source>
</evidence>
<proteinExistence type="predicted"/>
<dbReference type="PROSITE" id="PS51354">
    <property type="entry name" value="GLUTAREDOXIN_2"/>
    <property type="match status" value="1"/>
</dbReference>
<keyword evidence="3" id="KW-1185">Reference proteome</keyword>
<sequence>MLTLFQRETCPYCRSVRERMTQLGLDYICINLPKTRTERVVMQKITGNHFIPALIDGKNVIPGKLEFNQHILDYLNLHFDRSENQR</sequence>
<dbReference type="AlphaFoldDB" id="A0A1E5GUH6"/>
<reference evidence="3" key="1">
    <citation type="submission" date="2016-09" db="EMBL/GenBank/DDBJ databases">
        <authorList>
            <person name="Gulvik C.A."/>
        </authorList>
    </citation>
    <scope>NUCLEOTIDE SEQUENCE [LARGE SCALE GENOMIC DNA]</scope>
    <source>
        <strain evidence="3">LMG 26306</strain>
    </source>
</reference>
<comment type="caution">
    <text evidence="2">The sequence shown here is derived from an EMBL/GenBank/DDBJ whole genome shotgun (WGS) entry which is preliminary data.</text>
</comment>
<dbReference type="Pfam" id="PF00462">
    <property type="entry name" value="Glutaredoxin"/>
    <property type="match status" value="1"/>
</dbReference>
<dbReference type="InterPro" id="IPR036249">
    <property type="entry name" value="Thioredoxin-like_sf"/>
</dbReference>
<dbReference type="OrthoDB" id="9795531at2"/>
<dbReference type="SUPFAM" id="SSF52833">
    <property type="entry name" value="Thioredoxin-like"/>
    <property type="match status" value="1"/>
</dbReference>
<name>A0A1E5GUH6_9ENTE</name>
<gene>
    <name evidence="2" type="ORF">BCR23_05490</name>
</gene>
<organism evidence="2 3">
    <name type="scientific">Enterococcus quebecensis</name>
    <dbReference type="NCBI Taxonomy" id="903983"/>
    <lineage>
        <taxon>Bacteria</taxon>
        <taxon>Bacillati</taxon>
        <taxon>Bacillota</taxon>
        <taxon>Bacilli</taxon>
        <taxon>Lactobacillales</taxon>
        <taxon>Enterococcaceae</taxon>
        <taxon>Enterococcus</taxon>
    </lineage>
</organism>
<dbReference type="Proteomes" id="UP000094764">
    <property type="component" value="Unassembled WGS sequence"/>
</dbReference>
<dbReference type="STRING" id="903983.BCR23_05490"/>
<dbReference type="Gene3D" id="3.40.30.10">
    <property type="entry name" value="Glutaredoxin"/>
    <property type="match status" value="1"/>
</dbReference>
<dbReference type="InterPro" id="IPR002109">
    <property type="entry name" value="Glutaredoxin"/>
</dbReference>
<evidence type="ECO:0000313" key="3">
    <source>
        <dbReference type="Proteomes" id="UP000094764"/>
    </source>
</evidence>
<evidence type="ECO:0000259" key="1">
    <source>
        <dbReference type="Pfam" id="PF00462"/>
    </source>
</evidence>
<accession>A0A1E5GUH6</accession>
<feature type="domain" description="Glutaredoxin" evidence="1">
    <location>
        <begin position="3"/>
        <end position="58"/>
    </location>
</feature>
<protein>
    <recommendedName>
        <fullName evidence="1">Glutaredoxin domain-containing protein</fullName>
    </recommendedName>
</protein>
<dbReference type="EMBL" id="MIKB01000013">
    <property type="protein sequence ID" value="OEG16343.1"/>
    <property type="molecule type" value="Genomic_DNA"/>
</dbReference>